<feature type="region of interest" description="Disordered" evidence="1">
    <location>
        <begin position="1"/>
        <end position="46"/>
    </location>
</feature>
<feature type="transmembrane region" description="Helical" evidence="2">
    <location>
        <begin position="250"/>
        <end position="270"/>
    </location>
</feature>
<comment type="caution">
    <text evidence="3">The sequence shown here is derived from an EMBL/GenBank/DDBJ whole genome shotgun (WGS) entry which is preliminary data.</text>
</comment>
<accession>A0ABV6UEV2</accession>
<dbReference type="Proteomes" id="UP001592528">
    <property type="component" value="Unassembled WGS sequence"/>
</dbReference>
<evidence type="ECO:0000256" key="1">
    <source>
        <dbReference type="SAM" id="MobiDB-lite"/>
    </source>
</evidence>
<keyword evidence="2" id="KW-1133">Transmembrane helix</keyword>
<sequence length="464" mass="47631">MTTPGQGYGQGGGAVATAPPSPPALVRPADESPAPGRGGRRPGGSPLRRLWTMGTLLAVLAVVFGVLTVTQVVQSSNAATSVVDHSQPLSDDAAQIFHSLADADTTAATGFLQAGNETAAVQKQYNSDIAMASTLLAKAAGSTATDDPGQVQIRQLNAQLPVYTGLVETARADDRQGLPLGGAYLRFASGQLQNTMLPEAKQLYTTETARLHHDYADAQALPWAAIGLGAVLLAALVWAQVRLFRGTNRVFNVGLLAASAFTAAALIWLGTAQSLAASDLRASNTRGAAPLQVLNEAQITALQCRGAENLNLVARGSTTDYQTLWQTVSTELAGQGGYLDQAVQMTSGDAAAQQQVQAALAAFGTWDKRHDAAGTANNNGEYATAVQDTIGLPGTASTQTTDAAFTSLNSSLAAAISHEQANFAKLAADGRGATTLLAEGAGVLAALAAAGALLGINRRAAEYR</sequence>
<evidence type="ECO:0000256" key="2">
    <source>
        <dbReference type="SAM" id="Phobius"/>
    </source>
</evidence>
<keyword evidence="2" id="KW-0812">Transmembrane</keyword>
<dbReference type="EMBL" id="JBHEZZ010000001">
    <property type="protein sequence ID" value="MFC1399975.1"/>
    <property type="molecule type" value="Genomic_DNA"/>
</dbReference>
<evidence type="ECO:0000313" key="4">
    <source>
        <dbReference type="Proteomes" id="UP001592528"/>
    </source>
</evidence>
<organism evidence="3 4">
    <name type="scientific">Streptacidiphilus cavernicola</name>
    <dbReference type="NCBI Taxonomy" id="3342716"/>
    <lineage>
        <taxon>Bacteria</taxon>
        <taxon>Bacillati</taxon>
        <taxon>Actinomycetota</taxon>
        <taxon>Actinomycetes</taxon>
        <taxon>Kitasatosporales</taxon>
        <taxon>Streptomycetaceae</taxon>
        <taxon>Streptacidiphilus</taxon>
    </lineage>
</organism>
<name>A0ABV6UEV2_9ACTN</name>
<reference evidence="3 4" key="1">
    <citation type="submission" date="2024-09" db="EMBL/GenBank/DDBJ databases">
        <authorList>
            <person name="Lee S.D."/>
        </authorList>
    </citation>
    <scope>NUCLEOTIDE SEQUENCE [LARGE SCALE GENOMIC DNA]</scope>
    <source>
        <strain evidence="3 4">N1-5</strain>
    </source>
</reference>
<feature type="transmembrane region" description="Helical" evidence="2">
    <location>
        <begin position="220"/>
        <end position="238"/>
    </location>
</feature>
<proteinExistence type="predicted"/>
<keyword evidence="4" id="KW-1185">Reference proteome</keyword>
<evidence type="ECO:0008006" key="5">
    <source>
        <dbReference type="Google" id="ProtNLM"/>
    </source>
</evidence>
<gene>
    <name evidence="3" type="ORF">ACEZDJ_01560</name>
</gene>
<feature type="transmembrane region" description="Helical" evidence="2">
    <location>
        <begin position="50"/>
        <end position="73"/>
    </location>
</feature>
<evidence type="ECO:0000313" key="3">
    <source>
        <dbReference type="EMBL" id="MFC1399975.1"/>
    </source>
</evidence>
<protein>
    <recommendedName>
        <fullName evidence="5">Secreted protein</fullName>
    </recommendedName>
</protein>
<feature type="compositionally biased region" description="Gly residues" evidence="1">
    <location>
        <begin position="1"/>
        <end position="14"/>
    </location>
</feature>
<dbReference type="RefSeq" id="WP_232242038.1">
    <property type="nucleotide sequence ID" value="NZ_JBHEZZ010000001.1"/>
</dbReference>
<keyword evidence="2" id="KW-0472">Membrane</keyword>